<dbReference type="InterPro" id="IPR049468">
    <property type="entry name" value="Restrct_endonuc-II-like_dom"/>
</dbReference>
<dbReference type="InterPro" id="IPR025159">
    <property type="entry name" value="AbiEi_N"/>
</dbReference>
<dbReference type="InterPro" id="IPR011335">
    <property type="entry name" value="Restrct_endonuc-II-like"/>
</dbReference>
<protein>
    <submittedName>
        <fullName evidence="3">DUF559 domain-containing protein</fullName>
    </submittedName>
</protein>
<evidence type="ECO:0000313" key="3">
    <source>
        <dbReference type="EMBL" id="UZJ24593.1"/>
    </source>
</evidence>
<proteinExistence type="predicted"/>
<dbReference type="Pfam" id="PF13338">
    <property type="entry name" value="AbiEi_4"/>
    <property type="match status" value="1"/>
</dbReference>
<reference evidence="3" key="1">
    <citation type="submission" date="2022-10" db="EMBL/GenBank/DDBJ databases">
        <title>Rhodococcus sp.75.</title>
        <authorList>
            <person name="Sun M."/>
        </authorList>
    </citation>
    <scope>NUCLEOTIDE SEQUENCE</scope>
    <source>
        <strain evidence="3">75</strain>
    </source>
</reference>
<feature type="domain" description="Restriction endonuclease type II-like" evidence="2">
    <location>
        <begin position="184"/>
        <end position="275"/>
    </location>
</feature>
<dbReference type="RefSeq" id="WP_265382700.1">
    <property type="nucleotide sequence ID" value="NZ_CP110615.1"/>
</dbReference>
<dbReference type="Proteomes" id="UP001164965">
    <property type="component" value="Chromosome"/>
</dbReference>
<evidence type="ECO:0000313" key="4">
    <source>
        <dbReference type="Proteomes" id="UP001164965"/>
    </source>
</evidence>
<dbReference type="Pfam" id="PF18741">
    <property type="entry name" value="MTES_1575"/>
    <property type="match status" value="1"/>
</dbReference>
<name>A0ABY6P0B0_9NOCA</name>
<sequence>MDRWGLWTHAELDAAGVPRSTVRDRVRRGSLVRVLPGVFASGELDGRGMARAVTLWRPDAVLSHRTALWLWGLHPEPEWVEATVPRRTSVRTPRGVVLYRRDLPADARSSAWGLPVVTVERALLDGLAVVHGTDADLLVDRALGHELNPHVVAERMERDGKRRGRPAARRQLAQWPGIVDSKPERRLGRALRARGWRLETGARVLGGYRVDFLHRPTSTAVEVDGREFHSDPTTFVRDRWRQNTIQRGGLLVLRYAAASVLADVDGVAEDVVAALGERPRRRWSSF</sequence>
<keyword evidence="4" id="KW-1185">Reference proteome</keyword>
<dbReference type="EMBL" id="CP110615">
    <property type="protein sequence ID" value="UZJ24593.1"/>
    <property type="molecule type" value="Genomic_DNA"/>
</dbReference>
<evidence type="ECO:0000259" key="2">
    <source>
        <dbReference type="Pfam" id="PF18741"/>
    </source>
</evidence>
<dbReference type="Gene3D" id="3.40.960.10">
    <property type="entry name" value="VSR Endonuclease"/>
    <property type="match status" value="1"/>
</dbReference>
<gene>
    <name evidence="3" type="ORF">RHODO2019_15925</name>
</gene>
<feature type="domain" description="AbiEi antitoxin N-terminal" evidence="1">
    <location>
        <begin position="10"/>
        <end position="40"/>
    </location>
</feature>
<accession>A0ABY6P0B0</accession>
<dbReference type="SUPFAM" id="SSF52980">
    <property type="entry name" value="Restriction endonuclease-like"/>
    <property type="match status" value="1"/>
</dbReference>
<organism evidence="3 4">
    <name type="scientific">Rhodococcus antarcticus</name>
    <dbReference type="NCBI Taxonomy" id="2987751"/>
    <lineage>
        <taxon>Bacteria</taxon>
        <taxon>Bacillati</taxon>
        <taxon>Actinomycetota</taxon>
        <taxon>Actinomycetes</taxon>
        <taxon>Mycobacteriales</taxon>
        <taxon>Nocardiaceae</taxon>
        <taxon>Rhodococcus</taxon>
    </lineage>
</organism>
<evidence type="ECO:0000259" key="1">
    <source>
        <dbReference type="Pfam" id="PF13338"/>
    </source>
</evidence>